<evidence type="ECO:0000256" key="1">
    <source>
        <dbReference type="SAM" id="MobiDB-lite"/>
    </source>
</evidence>
<dbReference type="AlphaFoldDB" id="A0A8S2D0A4"/>
<feature type="transmembrane region" description="Helical" evidence="2">
    <location>
        <begin position="95"/>
        <end position="112"/>
    </location>
</feature>
<comment type="caution">
    <text evidence="3">The sequence shown here is derived from an EMBL/GenBank/DDBJ whole genome shotgun (WGS) entry which is preliminary data.</text>
</comment>
<name>A0A8S2D0A4_9BILA</name>
<dbReference type="EMBL" id="CAJNOK010002178">
    <property type="protein sequence ID" value="CAF0848282.1"/>
    <property type="molecule type" value="Genomic_DNA"/>
</dbReference>
<organism evidence="3 5">
    <name type="scientific">Didymodactylos carnosus</name>
    <dbReference type="NCBI Taxonomy" id="1234261"/>
    <lineage>
        <taxon>Eukaryota</taxon>
        <taxon>Metazoa</taxon>
        <taxon>Spiralia</taxon>
        <taxon>Gnathifera</taxon>
        <taxon>Rotifera</taxon>
        <taxon>Eurotatoria</taxon>
        <taxon>Bdelloidea</taxon>
        <taxon>Philodinida</taxon>
        <taxon>Philodinidae</taxon>
        <taxon>Didymodactylos</taxon>
    </lineage>
</organism>
<dbReference type="Gene3D" id="2.60.120.200">
    <property type="match status" value="2"/>
</dbReference>
<evidence type="ECO:0000256" key="2">
    <source>
        <dbReference type="SAM" id="Phobius"/>
    </source>
</evidence>
<feature type="transmembrane region" description="Helical" evidence="2">
    <location>
        <begin position="65"/>
        <end position="88"/>
    </location>
</feature>
<sequence length="514" mass="56262">MPKVAYVPQPTALNGAYNDRPMSNVYTTNVNESAKSTTRTPQKVRKGKGKGSSTFSPPTWLTKKVWIIAGIICGVLIIAAIVIPLAIIFGKTTSTAAVTTTTAAVYLAYWAFENNANDVYGNYSGATTCGSCYYTTSGLYGGSIFYIYSTNSYMSVVSPYFNLNSVSFTFEIWIYPTSVTNDQPIFSQCTCTTCTNQCLFLIIRSSKLYMGFNFNDLTGSTTLVASSVWYHVAFVYNYQTSQQIIYLDGVQDAIRSTSTSYLGTNGTMYFGYSLLLPSNYFSGYIDNAQLTTRAKSAAEILVDATQVFYYSFDQPNPYYDNGPNRLNATSIQNVASTSGHVGQAVRFTTTSSSYIQINYWPSLGWPSSKPFTFAMWIYATSVSGGGLLYTPPNGISLLGLTNSGQIVAQLQEVSPVNIWQAVIGGFIPVNTWKHVACTFSVTNGLILYLNGVSQGSINGILTYYWTSGLYYIYIGYAGSQAYIVNGGSFQGTMDEFYAYRRELSATEILALASV</sequence>
<keyword evidence="2" id="KW-0812">Transmembrane</keyword>
<feature type="region of interest" description="Disordered" evidence="1">
    <location>
        <begin position="28"/>
        <end position="52"/>
    </location>
</feature>
<dbReference type="SUPFAM" id="SSF49899">
    <property type="entry name" value="Concanavalin A-like lectins/glucanases"/>
    <property type="match status" value="2"/>
</dbReference>
<dbReference type="EMBL" id="CAJOBA010002178">
    <property type="protein sequence ID" value="CAF3633538.1"/>
    <property type="molecule type" value="Genomic_DNA"/>
</dbReference>
<proteinExistence type="predicted"/>
<evidence type="ECO:0000313" key="3">
    <source>
        <dbReference type="EMBL" id="CAF0848282.1"/>
    </source>
</evidence>
<feature type="compositionally biased region" description="Polar residues" evidence="1">
    <location>
        <begin position="28"/>
        <end position="41"/>
    </location>
</feature>
<dbReference type="InterPro" id="IPR013320">
    <property type="entry name" value="ConA-like_dom_sf"/>
</dbReference>
<reference evidence="3" key="1">
    <citation type="submission" date="2021-02" db="EMBL/GenBank/DDBJ databases">
        <authorList>
            <person name="Nowell W R."/>
        </authorList>
    </citation>
    <scope>NUCLEOTIDE SEQUENCE</scope>
</reference>
<evidence type="ECO:0000313" key="5">
    <source>
        <dbReference type="Proteomes" id="UP000677228"/>
    </source>
</evidence>
<dbReference type="Proteomes" id="UP000682733">
    <property type="component" value="Unassembled WGS sequence"/>
</dbReference>
<keyword evidence="2" id="KW-1133">Transmembrane helix</keyword>
<dbReference type="Proteomes" id="UP000677228">
    <property type="component" value="Unassembled WGS sequence"/>
</dbReference>
<protein>
    <submittedName>
        <fullName evidence="3">Uncharacterized protein</fullName>
    </submittedName>
</protein>
<dbReference type="Pfam" id="PF13385">
    <property type="entry name" value="Laminin_G_3"/>
    <property type="match status" value="2"/>
</dbReference>
<evidence type="ECO:0000313" key="4">
    <source>
        <dbReference type="EMBL" id="CAF3633538.1"/>
    </source>
</evidence>
<accession>A0A8S2D0A4</accession>
<gene>
    <name evidence="3" type="ORF">OVA965_LOCUS7006</name>
    <name evidence="4" type="ORF">TMI583_LOCUS7002</name>
</gene>
<keyword evidence="2" id="KW-0472">Membrane</keyword>